<dbReference type="EMBL" id="VTPC01043425">
    <property type="protein sequence ID" value="KAF2890946.1"/>
    <property type="molecule type" value="Genomic_DNA"/>
</dbReference>
<organism evidence="1 2">
    <name type="scientific">Ignelater luminosus</name>
    <name type="common">Cucubano</name>
    <name type="synonym">Pyrophorus luminosus</name>
    <dbReference type="NCBI Taxonomy" id="2038154"/>
    <lineage>
        <taxon>Eukaryota</taxon>
        <taxon>Metazoa</taxon>
        <taxon>Ecdysozoa</taxon>
        <taxon>Arthropoda</taxon>
        <taxon>Hexapoda</taxon>
        <taxon>Insecta</taxon>
        <taxon>Pterygota</taxon>
        <taxon>Neoptera</taxon>
        <taxon>Endopterygota</taxon>
        <taxon>Coleoptera</taxon>
        <taxon>Polyphaga</taxon>
        <taxon>Elateriformia</taxon>
        <taxon>Elateroidea</taxon>
        <taxon>Elateridae</taxon>
        <taxon>Agrypninae</taxon>
        <taxon>Pyrophorini</taxon>
        <taxon>Ignelater</taxon>
    </lineage>
</organism>
<accession>A0A8K0CSQ3</accession>
<keyword evidence="2" id="KW-1185">Reference proteome</keyword>
<dbReference type="OrthoDB" id="6602337at2759"/>
<feature type="non-terminal residue" evidence="1">
    <location>
        <position position="1"/>
    </location>
</feature>
<gene>
    <name evidence="1" type="ORF">ILUMI_15227</name>
</gene>
<comment type="caution">
    <text evidence="1">The sequence shown here is derived from an EMBL/GenBank/DDBJ whole genome shotgun (WGS) entry which is preliminary data.</text>
</comment>
<dbReference type="InterPro" id="IPR043502">
    <property type="entry name" value="DNA/RNA_pol_sf"/>
</dbReference>
<evidence type="ECO:0000313" key="2">
    <source>
        <dbReference type="Proteomes" id="UP000801492"/>
    </source>
</evidence>
<evidence type="ECO:0000313" key="1">
    <source>
        <dbReference type="EMBL" id="KAF2890946.1"/>
    </source>
</evidence>
<dbReference type="PANTHER" id="PTHR31511">
    <property type="entry name" value="PROTEIN CBG23764"/>
    <property type="match status" value="1"/>
</dbReference>
<dbReference type="AlphaFoldDB" id="A0A8K0CSQ3"/>
<dbReference type="GO" id="GO:0071897">
    <property type="term" value="P:DNA biosynthetic process"/>
    <property type="evidence" value="ECO:0007669"/>
    <property type="project" value="UniProtKB-ARBA"/>
</dbReference>
<name>A0A8K0CSQ3_IGNLU</name>
<proteinExistence type="predicted"/>
<reference evidence="1" key="1">
    <citation type="submission" date="2019-08" db="EMBL/GenBank/DDBJ databases">
        <title>The genome of the North American firefly Photinus pyralis.</title>
        <authorList>
            <consortium name="Photinus pyralis genome working group"/>
            <person name="Fallon T.R."/>
            <person name="Sander Lower S.E."/>
            <person name="Weng J.-K."/>
        </authorList>
    </citation>
    <scope>NUCLEOTIDE SEQUENCE</scope>
    <source>
        <strain evidence="1">TRF0915ILg1</strain>
        <tissue evidence="1">Whole body</tissue>
    </source>
</reference>
<sequence>KTYNSKEKSKYLLYLDVNNLYGHAQRQSLPFENFRWLGQQEIDSLDVSKVSDDSVKGYILEVDLHYPQSIHDNHQDLPLAPERLKPPNSKYPKLLTTLYDKEKYKTDIFDTRDFDHNNPYGIPLVNKKKIGNLKDECAGQILTDYVGLKPKRYALKIEGEDRVRKSKGIKRCIVKTITFEDYVDVLQNQPETPFEKTQNYIRSKKHCVSSREQSKLALSYKDDKRYVLSNQIDTLPYGHYRINM</sequence>
<dbReference type="SUPFAM" id="SSF56672">
    <property type="entry name" value="DNA/RNA polymerases"/>
    <property type="match status" value="1"/>
</dbReference>
<evidence type="ECO:0008006" key="3">
    <source>
        <dbReference type="Google" id="ProtNLM"/>
    </source>
</evidence>
<protein>
    <recommendedName>
        <fullName evidence="3">DNA-directed DNA polymerase</fullName>
    </recommendedName>
</protein>
<dbReference type="PANTHER" id="PTHR31511:SF12">
    <property type="entry name" value="RHO TERMINATION FACTOR N-TERMINAL DOMAIN-CONTAINING PROTEIN"/>
    <property type="match status" value="1"/>
</dbReference>
<dbReference type="Proteomes" id="UP000801492">
    <property type="component" value="Unassembled WGS sequence"/>
</dbReference>